<feature type="domain" description="FecR protein" evidence="2">
    <location>
        <begin position="25"/>
        <end position="125"/>
    </location>
</feature>
<evidence type="ECO:0000256" key="1">
    <source>
        <dbReference type="SAM" id="MobiDB-lite"/>
    </source>
</evidence>
<dbReference type="InterPro" id="IPR006860">
    <property type="entry name" value="FecR"/>
</dbReference>
<evidence type="ECO:0000259" key="2">
    <source>
        <dbReference type="Pfam" id="PF04773"/>
    </source>
</evidence>
<evidence type="ECO:0000313" key="4">
    <source>
        <dbReference type="Proteomes" id="UP001556196"/>
    </source>
</evidence>
<dbReference type="Proteomes" id="UP001556196">
    <property type="component" value="Unassembled WGS sequence"/>
</dbReference>
<proteinExistence type="predicted"/>
<dbReference type="EMBL" id="JBFOCI010000005">
    <property type="protein sequence ID" value="MEW9807522.1"/>
    <property type="molecule type" value="Genomic_DNA"/>
</dbReference>
<protein>
    <submittedName>
        <fullName evidence="3">FecR domain-containing protein</fullName>
    </submittedName>
</protein>
<reference evidence="3 4" key="1">
    <citation type="submission" date="2024-06" db="EMBL/GenBank/DDBJ databases">
        <authorList>
            <person name="Tuo L."/>
        </authorList>
    </citation>
    <scope>NUCLEOTIDE SEQUENCE [LARGE SCALE GENOMIC DNA]</scope>
    <source>
        <strain evidence="3 4">ZMM04-5</strain>
    </source>
</reference>
<name>A0ABV3R3I8_9HYPH</name>
<dbReference type="Gene3D" id="2.60.120.1440">
    <property type="match status" value="1"/>
</dbReference>
<dbReference type="Pfam" id="PF04773">
    <property type="entry name" value="FecR"/>
    <property type="match status" value="1"/>
</dbReference>
<comment type="caution">
    <text evidence="3">The sequence shown here is derived from an EMBL/GenBank/DDBJ whole genome shotgun (WGS) entry which is preliminary data.</text>
</comment>
<evidence type="ECO:0000313" key="3">
    <source>
        <dbReference type="EMBL" id="MEW9807522.1"/>
    </source>
</evidence>
<accession>A0ABV3R3I8</accession>
<dbReference type="RefSeq" id="WP_367724703.1">
    <property type="nucleotide sequence ID" value="NZ_JBFOCI010000005.1"/>
</dbReference>
<feature type="region of interest" description="Disordered" evidence="1">
    <location>
        <begin position="191"/>
        <end position="251"/>
    </location>
</feature>
<feature type="compositionally biased region" description="Pro residues" evidence="1">
    <location>
        <begin position="210"/>
        <end position="226"/>
    </location>
</feature>
<organism evidence="3 4">
    <name type="scientific">Mesorhizobium marinum</name>
    <dbReference type="NCBI Taxonomy" id="3228790"/>
    <lineage>
        <taxon>Bacteria</taxon>
        <taxon>Pseudomonadati</taxon>
        <taxon>Pseudomonadota</taxon>
        <taxon>Alphaproteobacteria</taxon>
        <taxon>Hyphomicrobiales</taxon>
        <taxon>Phyllobacteriaceae</taxon>
        <taxon>Mesorhizobium</taxon>
    </lineage>
</organism>
<gene>
    <name evidence="3" type="ORF">ABUE31_16140</name>
</gene>
<sequence>MLIKTSVTGDGRTLAVKSPVYRDERIRTSAGGLGEFVFRDGTRFAVGGNSSVVIDKFVYDSSNSAKSISVKAAKGSFRWISGGANSSAYKIATPAGTIGIRGTAFDIFIGSGGQTAVVLLKGSVRFCGSNGCRDLRRRCDYIAATPRGGVSNPKRVSRDALREMRDDRALPFMTGKQRLSSRFQVGADCMSTASLNPSRTPARASAPASGPEPSPAPEPAPSPSPSPGRGNNGKGNGGGDGSPNGRGDEGR</sequence>
<feature type="compositionally biased region" description="Gly residues" evidence="1">
    <location>
        <begin position="230"/>
        <end position="244"/>
    </location>
</feature>
<keyword evidence="4" id="KW-1185">Reference proteome</keyword>